<keyword evidence="3" id="KW-1185">Reference proteome</keyword>
<comment type="caution">
    <text evidence="2">The sequence shown here is derived from an EMBL/GenBank/DDBJ whole genome shotgun (WGS) entry which is preliminary data.</text>
</comment>
<name>A0ABD5PMX4_9EURY</name>
<sequence length="164" mass="18014">MVGDTAGVSEAFDPRRTRLLRIGAGALAVLVAWLHILHPEYGYEQLLRYVEFGTLYDPRPPLFVLSGLAIFAGIVCGFKGVAKRPVYLIGIGLIGTYLLGYVAWHTVLDHGAFWPHIEPHPHENVGLVESIIAHLEADTIAMVSKAAELVLLVFLTVLYIVDVE</sequence>
<reference evidence="2 3" key="1">
    <citation type="journal article" date="2019" name="Int. J. Syst. Evol. Microbiol.">
        <title>The Global Catalogue of Microorganisms (GCM) 10K type strain sequencing project: providing services to taxonomists for standard genome sequencing and annotation.</title>
        <authorList>
            <consortium name="The Broad Institute Genomics Platform"/>
            <consortium name="The Broad Institute Genome Sequencing Center for Infectious Disease"/>
            <person name="Wu L."/>
            <person name="Ma J."/>
        </authorList>
    </citation>
    <scope>NUCLEOTIDE SEQUENCE [LARGE SCALE GENOMIC DNA]</scope>
    <source>
        <strain evidence="2 3">WLHS5</strain>
    </source>
</reference>
<dbReference type="RefSeq" id="WP_250142671.1">
    <property type="nucleotide sequence ID" value="NZ_JALIQP010000008.1"/>
</dbReference>
<feature type="transmembrane region" description="Helical" evidence="1">
    <location>
        <begin position="19"/>
        <end position="38"/>
    </location>
</feature>
<dbReference type="EMBL" id="JBHSFA010000004">
    <property type="protein sequence ID" value="MFC4541894.1"/>
    <property type="molecule type" value="Genomic_DNA"/>
</dbReference>
<organism evidence="2 3">
    <name type="scientific">Halosolutus amylolyticus</name>
    <dbReference type="NCBI Taxonomy" id="2932267"/>
    <lineage>
        <taxon>Archaea</taxon>
        <taxon>Methanobacteriati</taxon>
        <taxon>Methanobacteriota</taxon>
        <taxon>Stenosarchaea group</taxon>
        <taxon>Halobacteria</taxon>
        <taxon>Halobacteriales</taxon>
        <taxon>Natrialbaceae</taxon>
        <taxon>Halosolutus</taxon>
    </lineage>
</organism>
<protein>
    <submittedName>
        <fullName evidence="2">Uncharacterized protein</fullName>
    </submittedName>
</protein>
<feature type="transmembrane region" description="Helical" evidence="1">
    <location>
        <begin position="140"/>
        <end position="161"/>
    </location>
</feature>
<feature type="transmembrane region" description="Helical" evidence="1">
    <location>
        <begin position="85"/>
        <end position="104"/>
    </location>
</feature>
<accession>A0ABD5PMX4</accession>
<keyword evidence="1" id="KW-1133">Transmembrane helix</keyword>
<evidence type="ECO:0000313" key="2">
    <source>
        <dbReference type="EMBL" id="MFC4541894.1"/>
    </source>
</evidence>
<keyword evidence="1" id="KW-0472">Membrane</keyword>
<dbReference type="AlphaFoldDB" id="A0ABD5PMX4"/>
<evidence type="ECO:0000313" key="3">
    <source>
        <dbReference type="Proteomes" id="UP001595898"/>
    </source>
</evidence>
<proteinExistence type="predicted"/>
<keyword evidence="1" id="KW-0812">Transmembrane</keyword>
<gene>
    <name evidence="2" type="ORF">ACFO5R_08125</name>
</gene>
<feature type="transmembrane region" description="Helical" evidence="1">
    <location>
        <begin position="58"/>
        <end position="78"/>
    </location>
</feature>
<dbReference type="Proteomes" id="UP001595898">
    <property type="component" value="Unassembled WGS sequence"/>
</dbReference>
<evidence type="ECO:0000256" key="1">
    <source>
        <dbReference type="SAM" id="Phobius"/>
    </source>
</evidence>